<keyword evidence="6" id="KW-0456">Lyase</keyword>
<evidence type="ECO:0000256" key="5">
    <source>
        <dbReference type="ARBA" id="ARBA00023152"/>
    </source>
</evidence>
<evidence type="ECO:0000256" key="3">
    <source>
        <dbReference type="ARBA" id="ARBA00010387"/>
    </source>
</evidence>
<evidence type="ECO:0000256" key="2">
    <source>
        <dbReference type="ARBA" id="ARBA00004714"/>
    </source>
</evidence>
<dbReference type="SUPFAM" id="SSF51569">
    <property type="entry name" value="Aldolase"/>
    <property type="match status" value="1"/>
</dbReference>
<dbReference type="InterPro" id="IPR000741">
    <property type="entry name" value="FBA_I"/>
</dbReference>
<dbReference type="GO" id="GO:0006096">
    <property type="term" value="P:glycolytic process"/>
    <property type="evidence" value="ECO:0007669"/>
    <property type="project" value="UniProtKB-KW"/>
</dbReference>
<dbReference type="Pfam" id="PF00274">
    <property type="entry name" value="Glycolytic"/>
    <property type="match status" value="1"/>
</dbReference>
<evidence type="ECO:0000256" key="1">
    <source>
        <dbReference type="ARBA" id="ARBA00000441"/>
    </source>
</evidence>
<dbReference type="GO" id="GO:0004332">
    <property type="term" value="F:fructose-bisphosphate aldolase activity"/>
    <property type="evidence" value="ECO:0007669"/>
    <property type="project" value="UniProtKB-EC"/>
</dbReference>
<comment type="catalytic activity">
    <reaction evidence="1">
        <text>beta-D-fructose 1,6-bisphosphate = D-glyceraldehyde 3-phosphate + dihydroxyacetone phosphate</text>
        <dbReference type="Rhea" id="RHEA:14729"/>
        <dbReference type="ChEBI" id="CHEBI:32966"/>
        <dbReference type="ChEBI" id="CHEBI:57642"/>
        <dbReference type="ChEBI" id="CHEBI:59776"/>
        <dbReference type="EC" id="4.1.2.13"/>
    </reaction>
</comment>
<feature type="compositionally biased region" description="Basic and acidic residues" evidence="7">
    <location>
        <begin position="83"/>
        <end position="101"/>
    </location>
</feature>
<sequence>MACILLVCKSPSKHLLKTWEGRPENVKAAQDALLTRAKANSLAQLGKYTGEGDSNEAKKGMRLQEAKGATSTGAALHSPEPTSKLEREPKKCPSAAKEPKN</sequence>
<keyword evidence="9" id="KW-1185">Reference proteome</keyword>
<dbReference type="EMBL" id="CAWUPB010000950">
    <property type="protein sequence ID" value="CAK7334365.1"/>
    <property type="molecule type" value="Genomic_DNA"/>
</dbReference>
<reference evidence="8 9" key="1">
    <citation type="submission" date="2024-01" db="EMBL/GenBank/DDBJ databases">
        <authorList>
            <person name="Waweru B."/>
        </authorList>
    </citation>
    <scope>NUCLEOTIDE SEQUENCE [LARGE SCALE GENOMIC DNA]</scope>
</reference>
<evidence type="ECO:0000313" key="8">
    <source>
        <dbReference type="EMBL" id="CAK7334365.1"/>
    </source>
</evidence>
<feature type="compositionally biased region" description="Basic and acidic residues" evidence="7">
    <location>
        <begin position="55"/>
        <end position="65"/>
    </location>
</feature>
<evidence type="ECO:0000256" key="4">
    <source>
        <dbReference type="ARBA" id="ARBA00013068"/>
    </source>
</evidence>
<accession>A0AAV1RI54</accession>
<dbReference type="EC" id="4.1.2.13" evidence="4"/>
<evidence type="ECO:0000256" key="6">
    <source>
        <dbReference type="ARBA" id="ARBA00023239"/>
    </source>
</evidence>
<comment type="caution">
    <text evidence="8">The sequence shown here is derived from an EMBL/GenBank/DDBJ whole genome shotgun (WGS) entry which is preliminary data.</text>
</comment>
<feature type="region of interest" description="Disordered" evidence="7">
    <location>
        <begin position="46"/>
        <end position="101"/>
    </location>
</feature>
<dbReference type="AlphaFoldDB" id="A0AAV1RI54"/>
<proteinExistence type="inferred from homology"/>
<evidence type="ECO:0000313" key="9">
    <source>
        <dbReference type="Proteomes" id="UP001314170"/>
    </source>
</evidence>
<dbReference type="Gene3D" id="3.20.20.70">
    <property type="entry name" value="Aldolase class I"/>
    <property type="match status" value="1"/>
</dbReference>
<evidence type="ECO:0000256" key="7">
    <source>
        <dbReference type="SAM" id="MobiDB-lite"/>
    </source>
</evidence>
<dbReference type="Proteomes" id="UP001314170">
    <property type="component" value="Unassembled WGS sequence"/>
</dbReference>
<comment type="pathway">
    <text evidence="2">Carbohydrate degradation; glycolysis; D-glyceraldehyde 3-phosphate and glycerone phosphate from D-glucose: step 4/4.</text>
</comment>
<organism evidence="8 9">
    <name type="scientific">Dovyalis caffra</name>
    <dbReference type="NCBI Taxonomy" id="77055"/>
    <lineage>
        <taxon>Eukaryota</taxon>
        <taxon>Viridiplantae</taxon>
        <taxon>Streptophyta</taxon>
        <taxon>Embryophyta</taxon>
        <taxon>Tracheophyta</taxon>
        <taxon>Spermatophyta</taxon>
        <taxon>Magnoliopsida</taxon>
        <taxon>eudicotyledons</taxon>
        <taxon>Gunneridae</taxon>
        <taxon>Pentapetalae</taxon>
        <taxon>rosids</taxon>
        <taxon>fabids</taxon>
        <taxon>Malpighiales</taxon>
        <taxon>Salicaceae</taxon>
        <taxon>Flacourtieae</taxon>
        <taxon>Dovyalis</taxon>
    </lineage>
</organism>
<protein>
    <recommendedName>
        <fullName evidence="4">fructose-bisphosphate aldolase</fullName>
        <ecNumber evidence="4">4.1.2.13</ecNumber>
    </recommendedName>
</protein>
<comment type="similarity">
    <text evidence="3">Belongs to the class I fructose-bisphosphate aldolase family.</text>
</comment>
<keyword evidence="5" id="KW-0324">Glycolysis</keyword>
<dbReference type="InterPro" id="IPR013785">
    <property type="entry name" value="Aldolase_TIM"/>
</dbReference>
<name>A0AAV1RI54_9ROSI</name>
<gene>
    <name evidence="8" type="ORF">DCAF_LOCUS9880</name>
</gene>